<keyword evidence="5" id="KW-0645">Protease</keyword>
<dbReference type="SUPFAM" id="SSF53187">
    <property type="entry name" value="Zn-dependent exopeptidases"/>
    <property type="match status" value="1"/>
</dbReference>
<evidence type="ECO:0000256" key="2">
    <source>
        <dbReference type="SAM" id="MobiDB-lite"/>
    </source>
</evidence>
<keyword evidence="5" id="KW-0121">Carboxypeptidase</keyword>
<feature type="domain" description="Peptidase M14" evidence="4">
    <location>
        <begin position="64"/>
        <end position="104"/>
    </location>
</feature>
<evidence type="ECO:0000313" key="6">
    <source>
        <dbReference type="Proteomes" id="UP000700334"/>
    </source>
</evidence>
<dbReference type="AlphaFoldDB" id="A0A8J6AG65"/>
<dbReference type="GO" id="GO:0004181">
    <property type="term" value="F:metallocarboxypeptidase activity"/>
    <property type="evidence" value="ECO:0007669"/>
    <property type="project" value="InterPro"/>
</dbReference>
<dbReference type="Proteomes" id="UP000700334">
    <property type="component" value="Unassembled WGS sequence"/>
</dbReference>
<dbReference type="GO" id="GO:0005615">
    <property type="term" value="C:extracellular space"/>
    <property type="evidence" value="ECO:0007669"/>
    <property type="project" value="TreeGrafter"/>
</dbReference>
<keyword evidence="5" id="KW-0378">Hydrolase</keyword>
<reference evidence="5" key="1">
    <citation type="journal article" date="2021" name="Evol. Appl.">
        <title>The genome of the Pyrenean desman and the effects of bottlenecks and inbreeding on the genomic landscape of an endangered species.</title>
        <authorList>
            <person name="Escoda L."/>
            <person name="Castresana J."/>
        </authorList>
    </citation>
    <scope>NUCLEOTIDE SEQUENCE</scope>
    <source>
        <strain evidence="5">IBE-C5619</strain>
    </source>
</reference>
<evidence type="ECO:0000259" key="4">
    <source>
        <dbReference type="Pfam" id="PF00246"/>
    </source>
</evidence>
<evidence type="ECO:0000256" key="3">
    <source>
        <dbReference type="SAM" id="SignalP"/>
    </source>
</evidence>
<organism evidence="5 6">
    <name type="scientific">Galemys pyrenaicus</name>
    <name type="common">Iberian desman</name>
    <name type="synonym">Pyrenean desman</name>
    <dbReference type="NCBI Taxonomy" id="202257"/>
    <lineage>
        <taxon>Eukaryota</taxon>
        <taxon>Metazoa</taxon>
        <taxon>Chordata</taxon>
        <taxon>Craniata</taxon>
        <taxon>Vertebrata</taxon>
        <taxon>Euteleostomi</taxon>
        <taxon>Mammalia</taxon>
        <taxon>Eutheria</taxon>
        <taxon>Laurasiatheria</taxon>
        <taxon>Eulipotyphla</taxon>
        <taxon>Talpidae</taxon>
        <taxon>Galemys</taxon>
    </lineage>
</organism>
<feature type="chain" id="PRO_5035238284" evidence="3">
    <location>
        <begin position="28"/>
        <end position="140"/>
    </location>
</feature>
<name>A0A8J6AG65_GALPY</name>
<dbReference type="PANTHER" id="PTHR11532:SF92">
    <property type="entry name" value="CARBOXYPEPTIDASE E"/>
    <property type="match status" value="1"/>
</dbReference>
<gene>
    <name evidence="5" type="ORF">J0S82_011929</name>
</gene>
<protein>
    <submittedName>
        <fullName evidence="5">Carboxypeptidase E</fullName>
    </submittedName>
</protein>
<feature type="signal peptide" evidence="3">
    <location>
        <begin position="1"/>
        <end position="27"/>
    </location>
</feature>
<accession>A0A8J6AG65</accession>
<dbReference type="GO" id="GO:0006518">
    <property type="term" value="P:peptide metabolic process"/>
    <property type="evidence" value="ECO:0007669"/>
    <property type="project" value="TreeGrafter"/>
</dbReference>
<dbReference type="Gene3D" id="3.40.630.10">
    <property type="entry name" value="Zn peptidases"/>
    <property type="match status" value="1"/>
</dbReference>
<keyword evidence="3" id="KW-0732">Signal</keyword>
<dbReference type="OrthoDB" id="10249045at2759"/>
<dbReference type="GO" id="GO:0016485">
    <property type="term" value="P:protein processing"/>
    <property type="evidence" value="ECO:0007669"/>
    <property type="project" value="TreeGrafter"/>
</dbReference>
<dbReference type="InterPro" id="IPR000834">
    <property type="entry name" value="Peptidase_M14"/>
</dbReference>
<evidence type="ECO:0000256" key="1">
    <source>
        <dbReference type="ARBA" id="ARBA00005988"/>
    </source>
</evidence>
<comment type="caution">
    <text evidence="5">The sequence shown here is derived from an EMBL/GenBank/DDBJ whole genome shotgun (WGS) entry which is preliminary data.</text>
</comment>
<feature type="region of interest" description="Disordered" evidence="2">
    <location>
        <begin position="96"/>
        <end position="140"/>
    </location>
</feature>
<keyword evidence="6" id="KW-1185">Reference proteome</keyword>
<dbReference type="EMBL" id="JAGFMF010011508">
    <property type="protein sequence ID" value="KAG8520781.1"/>
    <property type="molecule type" value="Genomic_DNA"/>
</dbReference>
<comment type="similarity">
    <text evidence="1">Belongs to the peptidase M14 family.</text>
</comment>
<proteinExistence type="inferred from homology"/>
<dbReference type="PROSITE" id="PS51257">
    <property type="entry name" value="PROKAR_LIPOPROTEIN"/>
    <property type="match status" value="1"/>
</dbReference>
<dbReference type="InterPro" id="IPR050753">
    <property type="entry name" value="Peptidase_M14_domain"/>
</dbReference>
<dbReference type="Pfam" id="PF00246">
    <property type="entry name" value="Peptidase_M14"/>
    <property type="match status" value="1"/>
</dbReference>
<sequence length="140" mass="14862">MAGRGGRALLALCGALAACGWLLGAGAQEPGAPAAGLRRRRRLQQEDGISFEYHRYPELREALVSVWLQCTAVSRIYTVGRSFEGRELLVIELSDNPGVHEPGKGAAPRQPWGVPRGREGLPRVGAGELGPGGPRKRASG</sequence>
<evidence type="ECO:0000313" key="5">
    <source>
        <dbReference type="EMBL" id="KAG8520781.1"/>
    </source>
</evidence>
<dbReference type="PANTHER" id="PTHR11532">
    <property type="entry name" value="PROTEASE M14 CARBOXYPEPTIDASE"/>
    <property type="match status" value="1"/>
</dbReference>
<dbReference type="GO" id="GO:0008270">
    <property type="term" value="F:zinc ion binding"/>
    <property type="evidence" value="ECO:0007669"/>
    <property type="project" value="InterPro"/>
</dbReference>